<dbReference type="InterPro" id="IPR003593">
    <property type="entry name" value="AAA+_ATPase"/>
</dbReference>
<keyword evidence="1" id="KW-0813">Transport</keyword>
<dbReference type="AlphaFoldDB" id="A0A660KWH0"/>
<dbReference type="GO" id="GO:0005304">
    <property type="term" value="F:L-valine transmembrane transporter activity"/>
    <property type="evidence" value="ECO:0007669"/>
    <property type="project" value="TreeGrafter"/>
</dbReference>
<evidence type="ECO:0000256" key="1">
    <source>
        <dbReference type="ARBA" id="ARBA00022448"/>
    </source>
</evidence>
<dbReference type="Gene3D" id="3.40.50.300">
    <property type="entry name" value="P-loop containing nucleotide triphosphate hydrolases"/>
    <property type="match status" value="1"/>
</dbReference>
<proteinExistence type="predicted"/>
<dbReference type="SMART" id="SM00382">
    <property type="entry name" value="AAA"/>
    <property type="match status" value="1"/>
</dbReference>
<dbReference type="Pfam" id="PF00005">
    <property type="entry name" value="ABC_tran"/>
    <property type="match status" value="1"/>
</dbReference>
<dbReference type="CDD" id="cd03219">
    <property type="entry name" value="ABC_Mj1267_LivG_branched"/>
    <property type="match status" value="1"/>
</dbReference>
<dbReference type="OrthoDB" id="9805514at2"/>
<dbReference type="GO" id="GO:0015188">
    <property type="term" value="F:L-isoleucine transmembrane transporter activity"/>
    <property type="evidence" value="ECO:0007669"/>
    <property type="project" value="TreeGrafter"/>
</dbReference>
<dbReference type="SUPFAM" id="SSF52540">
    <property type="entry name" value="P-loop containing nucleoside triphosphate hydrolases"/>
    <property type="match status" value="1"/>
</dbReference>
<evidence type="ECO:0000256" key="3">
    <source>
        <dbReference type="ARBA" id="ARBA00022840"/>
    </source>
</evidence>
<dbReference type="GO" id="GO:0005886">
    <property type="term" value="C:plasma membrane"/>
    <property type="evidence" value="ECO:0007669"/>
    <property type="project" value="TreeGrafter"/>
</dbReference>
<evidence type="ECO:0000313" key="6">
    <source>
        <dbReference type="Proteomes" id="UP000278962"/>
    </source>
</evidence>
<protein>
    <submittedName>
        <fullName evidence="5">Amino acid/amide ABC transporter ATP-binding protein 1 (HAAT family)</fullName>
    </submittedName>
</protein>
<feature type="domain" description="ABC transporter" evidence="4">
    <location>
        <begin position="14"/>
        <end position="254"/>
    </location>
</feature>
<dbReference type="GO" id="GO:1903806">
    <property type="term" value="P:L-isoleucine import across plasma membrane"/>
    <property type="evidence" value="ECO:0007669"/>
    <property type="project" value="TreeGrafter"/>
</dbReference>
<keyword evidence="6" id="KW-1185">Reference proteome</keyword>
<dbReference type="InterPro" id="IPR032823">
    <property type="entry name" value="BCA_ABC_TP_C"/>
</dbReference>
<dbReference type="RefSeq" id="WP_121258219.1">
    <property type="nucleotide sequence ID" value="NZ_RBIL01000003.1"/>
</dbReference>
<dbReference type="GO" id="GO:0015192">
    <property type="term" value="F:L-phenylalanine transmembrane transporter activity"/>
    <property type="evidence" value="ECO:0007669"/>
    <property type="project" value="TreeGrafter"/>
</dbReference>
<keyword evidence="3 5" id="KW-0067">ATP-binding</keyword>
<reference evidence="5 6" key="1">
    <citation type="submission" date="2018-10" db="EMBL/GenBank/DDBJ databases">
        <title>Genomic Encyclopedia of Archaeal and Bacterial Type Strains, Phase II (KMG-II): from individual species to whole genera.</title>
        <authorList>
            <person name="Goeker M."/>
        </authorList>
    </citation>
    <scope>NUCLEOTIDE SEQUENCE [LARGE SCALE GENOMIC DNA]</scope>
    <source>
        <strain evidence="5 6">DSM 14954</strain>
    </source>
</reference>
<organism evidence="5 6">
    <name type="scientific">Solirubrobacter pauli</name>
    <dbReference type="NCBI Taxonomy" id="166793"/>
    <lineage>
        <taxon>Bacteria</taxon>
        <taxon>Bacillati</taxon>
        <taxon>Actinomycetota</taxon>
        <taxon>Thermoleophilia</taxon>
        <taxon>Solirubrobacterales</taxon>
        <taxon>Solirubrobacteraceae</taxon>
        <taxon>Solirubrobacter</taxon>
    </lineage>
</organism>
<name>A0A660KWH0_9ACTN</name>
<dbReference type="EMBL" id="RBIL01000003">
    <property type="protein sequence ID" value="RKQ84802.1"/>
    <property type="molecule type" value="Genomic_DNA"/>
</dbReference>
<dbReference type="GO" id="GO:0015808">
    <property type="term" value="P:L-alanine transport"/>
    <property type="evidence" value="ECO:0007669"/>
    <property type="project" value="TreeGrafter"/>
</dbReference>
<dbReference type="Proteomes" id="UP000278962">
    <property type="component" value="Unassembled WGS sequence"/>
</dbReference>
<evidence type="ECO:0000259" key="4">
    <source>
        <dbReference type="PROSITE" id="PS50893"/>
    </source>
</evidence>
<sequence length="260" mass="27999">MAATATHPSPASILRLSGIDRRFGGVHAVRGVDLDVRPGERRAVLGPNGAGKTTVFNLISGEFPPSSGRVELFGHDVTTLPARKRARMGLSRTFQTSRLFAGISVEDNLYLAALGVSAGHLRLVPSAKDAQLRGKARAMAERIGLVARVDDLVMDLSHGEQRQLEVGMALVAEPKLLMLDEPAAGLSRAERVRLTETLIGLDSGITLILIEHDMDVALRVAQWVTMMHDGRVIVEGTPDEIRANQTVHDLYLGSGLIEHG</sequence>
<dbReference type="GO" id="GO:0042941">
    <property type="term" value="P:D-alanine transmembrane transport"/>
    <property type="evidence" value="ECO:0007669"/>
    <property type="project" value="TreeGrafter"/>
</dbReference>
<accession>A0A660KWH0</accession>
<evidence type="ECO:0000256" key="2">
    <source>
        <dbReference type="ARBA" id="ARBA00022741"/>
    </source>
</evidence>
<evidence type="ECO:0000313" key="5">
    <source>
        <dbReference type="EMBL" id="RKQ84802.1"/>
    </source>
</evidence>
<keyword evidence="2" id="KW-0547">Nucleotide-binding</keyword>
<dbReference type="PANTHER" id="PTHR45772:SF7">
    <property type="entry name" value="AMINO ACID ABC TRANSPORTER ATP-BINDING PROTEIN"/>
    <property type="match status" value="1"/>
</dbReference>
<dbReference type="PROSITE" id="PS50893">
    <property type="entry name" value="ABC_TRANSPORTER_2"/>
    <property type="match status" value="1"/>
</dbReference>
<gene>
    <name evidence="5" type="ORF">C8N24_6432</name>
</gene>
<comment type="caution">
    <text evidence="5">The sequence shown here is derived from an EMBL/GenBank/DDBJ whole genome shotgun (WGS) entry which is preliminary data.</text>
</comment>
<dbReference type="GO" id="GO:0016887">
    <property type="term" value="F:ATP hydrolysis activity"/>
    <property type="evidence" value="ECO:0007669"/>
    <property type="project" value="InterPro"/>
</dbReference>
<dbReference type="Pfam" id="PF12399">
    <property type="entry name" value="BCA_ABC_TP_C"/>
    <property type="match status" value="1"/>
</dbReference>
<dbReference type="InterPro" id="IPR051120">
    <property type="entry name" value="ABC_AA/LPS_Transport"/>
</dbReference>
<dbReference type="GO" id="GO:0005524">
    <property type="term" value="F:ATP binding"/>
    <property type="evidence" value="ECO:0007669"/>
    <property type="project" value="UniProtKB-KW"/>
</dbReference>
<dbReference type="InterPro" id="IPR003439">
    <property type="entry name" value="ABC_transporter-like_ATP-bd"/>
</dbReference>
<dbReference type="GO" id="GO:1903805">
    <property type="term" value="P:L-valine import across plasma membrane"/>
    <property type="evidence" value="ECO:0007669"/>
    <property type="project" value="TreeGrafter"/>
</dbReference>
<dbReference type="InterPro" id="IPR027417">
    <property type="entry name" value="P-loop_NTPase"/>
</dbReference>
<dbReference type="PANTHER" id="PTHR45772">
    <property type="entry name" value="CONSERVED COMPONENT OF ABC TRANSPORTER FOR NATURAL AMINO ACIDS-RELATED"/>
    <property type="match status" value="1"/>
</dbReference>